<gene>
    <name evidence="7" type="ORF">Ae201684_009827</name>
</gene>
<proteinExistence type="predicted"/>
<dbReference type="CDD" id="cd00065">
    <property type="entry name" value="FYVE_like_SF"/>
    <property type="match status" value="1"/>
</dbReference>
<comment type="caution">
    <text evidence="7">The sequence shown here is derived from an EMBL/GenBank/DDBJ whole genome shotgun (WGS) entry which is preliminary data.</text>
</comment>
<protein>
    <recommendedName>
        <fullName evidence="6">FYVE-type domain-containing protein</fullName>
    </recommendedName>
</protein>
<keyword evidence="1" id="KW-0479">Metal-binding</keyword>
<dbReference type="InterPro" id="IPR017455">
    <property type="entry name" value="Znf_FYVE-rel"/>
</dbReference>
<dbReference type="Gene3D" id="3.30.530.20">
    <property type="match status" value="1"/>
</dbReference>
<dbReference type="SUPFAM" id="SSF57903">
    <property type="entry name" value="FYVE/PHD zinc finger"/>
    <property type="match status" value="1"/>
</dbReference>
<dbReference type="EMBL" id="VJMJ01000124">
    <property type="protein sequence ID" value="KAF0733264.1"/>
    <property type="molecule type" value="Genomic_DNA"/>
</dbReference>
<keyword evidence="2 4" id="KW-0863">Zinc-finger</keyword>
<dbReference type="PROSITE" id="PS50178">
    <property type="entry name" value="ZF_FYVE"/>
    <property type="match status" value="1"/>
</dbReference>
<keyword evidence="3" id="KW-0862">Zinc</keyword>
<feature type="domain" description="FYVE-type" evidence="6">
    <location>
        <begin position="274"/>
        <end position="333"/>
    </location>
</feature>
<name>A0A6G0X0G1_9STRA</name>
<dbReference type="InterPro" id="IPR000306">
    <property type="entry name" value="Znf_FYVE"/>
</dbReference>
<evidence type="ECO:0000256" key="3">
    <source>
        <dbReference type="ARBA" id="ARBA00022833"/>
    </source>
</evidence>
<dbReference type="PANTHER" id="PTHR13510:SF44">
    <property type="entry name" value="RABENOSYN-5"/>
    <property type="match status" value="1"/>
</dbReference>
<dbReference type="GO" id="GO:0008270">
    <property type="term" value="F:zinc ion binding"/>
    <property type="evidence" value="ECO:0007669"/>
    <property type="project" value="UniProtKB-KW"/>
</dbReference>
<dbReference type="PANTHER" id="PTHR13510">
    <property type="entry name" value="FYVE-FINGER-CONTAINING RAB5 EFFECTOR PROTEIN RABENOSYN-5-RELATED"/>
    <property type="match status" value="1"/>
</dbReference>
<dbReference type="InterPro" id="IPR013083">
    <property type="entry name" value="Znf_RING/FYVE/PHD"/>
</dbReference>
<evidence type="ECO:0000256" key="4">
    <source>
        <dbReference type="PROSITE-ProRule" id="PRU00091"/>
    </source>
</evidence>
<dbReference type="Pfam" id="PF01363">
    <property type="entry name" value="FYVE"/>
    <property type="match status" value="1"/>
</dbReference>
<evidence type="ECO:0000313" key="8">
    <source>
        <dbReference type="Proteomes" id="UP000481153"/>
    </source>
</evidence>
<sequence>MSLPLPLNYFDCPRLTAHERETYLSFGEVSCRDTVQNALSIQNHRAIQRMKNKRTKQTAIIYSGKDIVDPTLPVLCAKTPVHATLDEIAKFFFLDSTDKLSSYSSSMGQQVLDRQNLYTLASPASTEVPIYYCGIAWFAFETPLSMIANRDFCVIEYHNEIHFVDSQMKRRRGWVRCIQSINLRNCPPLQATHGFVRGSLTRTGQVFLETDTPGLLDFYSVVVAQSCGNLQVVVNEVAKRQVQRAINFEEQLMLYRLMQQRANHFLSGVAFERFKSATACIHCLRRFSWMNKKQHCRQCNEIACIKCGHEWTIYKNDREEKIFVCRPCFAPPESKRRRSMQNDLSMDKVQHLRKLVSPREMANMKTIRGPSDSISNTSESIRNTSDTSDSFDLEAMNAPGAVELTTPDIMEFEMVTETQRNLTILLEYANAR</sequence>
<evidence type="ECO:0000259" key="6">
    <source>
        <dbReference type="PROSITE" id="PS50178"/>
    </source>
</evidence>
<accession>A0A6G0X0G1</accession>
<feature type="region of interest" description="Disordered" evidence="5">
    <location>
        <begin position="366"/>
        <end position="392"/>
    </location>
</feature>
<evidence type="ECO:0000256" key="1">
    <source>
        <dbReference type="ARBA" id="ARBA00022723"/>
    </source>
</evidence>
<dbReference type="InterPro" id="IPR011011">
    <property type="entry name" value="Znf_FYVE_PHD"/>
</dbReference>
<feature type="compositionally biased region" description="Polar residues" evidence="5">
    <location>
        <begin position="372"/>
        <end position="390"/>
    </location>
</feature>
<organism evidence="7 8">
    <name type="scientific">Aphanomyces euteiches</name>
    <dbReference type="NCBI Taxonomy" id="100861"/>
    <lineage>
        <taxon>Eukaryota</taxon>
        <taxon>Sar</taxon>
        <taxon>Stramenopiles</taxon>
        <taxon>Oomycota</taxon>
        <taxon>Saprolegniomycetes</taxon>
        <taxon>Saprolegniales</taxon>
        <taxon>Verrucalvaceae</taxon>
        <taxon>Aphanomyces</taxon>
    </lineage>
</organism>
<evidence type="ECO:0000256" key="2">
    <source>
        <dbReference type="ARBA" id="ARBA00022771"/>
    </source>
</evidence>
<dbReference type="Gene3D" id="3.30.40.10">
    <property type="entry name" value="Zinc/RING finger domain, C3HC4 (zinc finger)"/>
    <property type="match status" value="1"/>
</dbReference>
<evidence type="ECO:0000313" key="7">
    <source>
        <dbReference type="EMBL" id="KAF0733264.1"/>
    </source>
</evidence>
<evidence type="ECO:0000256" key="5">
    <source>
        <dbReference type="SAM" id="MobiDB-lite"/>
    </source>
</evidence>
<dbReference type="AlphaFoldDB" id="A0A6G0X0G1"/>
<keyword evidence="8" id="KW-1185">Reference proteome</keyword>
<dbReference type="InterPro" id="IPR052727">
    <property type="entry name" value="Rab4/Rab5_effector"/>
</dbReference>
<dbReference type="VEuPathDB" id="FungiDB:AeMF1_017760"/>
<dbReference type="Proteomes" id="UP000481153">
    <property type="component" value="Unassembled WGS sequence"/>
</dbReference>
<dbReference type="InterPro" id="IPR023393">
    <property type="entry name" value="START-like_dom_sf"/>
</dbReference>
<reference evidence="7 8" key="1">
    <citation type="submission" date="2019-07" db="EMBL/GenBank/DDBJ databases">
        <title>Genomics analysis of Aphanomyces spp. identifies a new class of oomycete effector associated with host adaptation.</title>
        <authorList>
            <person name="Gaulin E."/>
        </authorList>
    </citation>
    <scope>NUCLEOTIDE SEQUENCE [LARGE SCALE GENOMIC DNA]</scope>
    <source>
        <strain evidence="7 8">ATCC 201684</strain>
    </source>
</reference>